<evidence type="ECO:0000259" key="8">
    <source>
        <dbReference type="PROSITE" id="PS50010"/>
    </source>
</evidence>
<dbReference type="InterPro" id="IPR000219">
    <property type="entry name" value="DH_dom"/>
</dbReference>
<keyword evidence="2" id="KW-0677">Repeat</keyword>
<dbReference type="InterPro" id="IPR008937">
    <property type="entry name" value="Ras-like_GEF"/>
</dbReference>
<dbReference type="SMART" id="SM00325">
    <property type="entry name" value="RhoGEF"/>
    <property type="match status" value="1"/>
</dbReference>
<dbReference type="SMART" id="SM00233">
    <property type="entry name" value="PH"/>
    <property type="match status" value="1"/>
</dbReference>
<sequence>MPPVQDVTVPPVQGVTVSPVQDVTVTVPPVQGVTVPPVQGVTVSPVQGVTVPPVQGVTVPPVQGVTVPPVQGVTVPPVQGVTVTVPTVQGVTVSPVQGVTVTVPTVQGVTVTMPPVLPPQHYFTVNFNHENQKTLELRTEDAKDCDEWVAAIAHASYRNLATEHEALMQKYLHLLQIVETEKTVAKQLRQQIEDGEIEIERLKAEVKRPWMLCRSWAPSLTPAPLPQVQSFLRGWLCRRKWKTIIQDYIRSPHADSMRKRNQVVFSMLEAEAEYVQQLHILVNNFLRPLRMAASSKKPPITHDDVSSIFLNSETIMFLHQIFYQGLKARISSWPTLVLADLFDILLPMLNIYQEFVRNHQYSLQILAHCKQNRDFDKLLKHYEAKPDCEERTLETFLTYPMFQIPRYILTLHELLAHTPHEHVERNSLDYAKSKLEELSRIMHDEVSETENIRKNLAIERMIIEGCEILLDTSQTFVRQGSLIQVPMSEKGKITRGRLGSLSLRKEGERQCFLFSKHLIICTRGSGGKLHLTKNGVISLIDCTLVEEPESTDEDAKTSGQDIDHLDFKIVVEPKDSSSFTVILVASSRQEKAAWTSDISQCVDNIRCNGLMMNAFEENSKVTVPQMIKSDASLYCDDVDIRFSKTMNSCKVLQIRYASVERLLERLTDLRFLSIDFLNPFLHSYRVFTTALVVLDKLITIYKKPISAIPARSLELLFANSQTNKLLYGEPPKSPRANRKFSSPPPLSLSKSSSPSRRRKLSLNIPIITGGKALDLAALSCSSNGYAGVYSSMAPFSKTTLDINKLYVSSGYPNKIPDEGEAASEKQEESLPGKQTIVKGFPVLPGSEVSVREESDTDPNHSDEAEAEASPTKSPTTPKSIKCKNSSDFSLFSYNNGMVMTSCRDLDSTRSALSATSAFAIATAGANEGTPTKEKYRRMSLASAVSGFPTDQRNGDKEFVIRRAATNRVLNVLRHWVSKHSQDFETNEELKFRVIGFLEEVIHDPELLTQERKAAANIIRTLTQEDPGDNQITLEEVVQMAEGVKAEPFENHSALEIAEQLTLLDHLVFKKIPYEEFFGQGWMKLEKNERTPYIMKNTKHFNDVSNLIASEIIRNEEIAARASAIEKWVAVADICRCLHNYNAVLEITSSLNRSAIFRLKKTWLKVSKQTKALIDKLQKLVSSEGRFKNLREALKNCDPPCVPYLGMYLTDLAFIEEGTPNYTEDGLVNFSKMRMISHIIREIRQFQQTSYKIEHQPKAAAAEELLQRAAPMDSPGCSGVHPATLSSSG</sequence>
<keyword evidence="4" id="KW-0175">Coiled coil</keyword>
<dbReference type="RefSeq" id="XP_030915532.1">
    <property type="nucleotide sequence ID" value="XM_031059672.1"/>
</dbReference>
<dbReference type="SUPFAM" id="SSF50729">
    <property type="entry name" value="PH domain-like"/>
    <property type="match status" value="2"/>
</dbReference>
<dbReference type="CTD" id="5923"/>
<feature type="domain" description="PH" evidence="6">
    <location>
        <begin position="486"/>
        <end position="603"/>
    </location>
</feature>
<feature type="compositionally biased region" description="Polar residues" evidence="5">
    <location>
        <begin position="870"/>
        <end position="880"/>
    </location>
</feature>
<evidence type="ECO:0000256" key="1">
    <source>
        <dbReference type="ARBA" id="ARBA00022658"/>
    </source>
</evidence>
<dbReference type="FunFam" id="2.30.29.30:FF:000117">
    <property type="entry name" value="ras-specific guanine nucleotide-releasing factor 1 isoform X2"/>
    <property type="match status" value="1"/>
</dbReference>
<dbReference type="InterPro" id="IPR011993">
    <property type="entry name" value="PH-like_dom_sf"/>
</dbReference>
<feature type="domain" description="PH" evidence="6">
    <location>
        <begin position="120"/>
        <end position="157"/>
    </location>
</feature>
<dbReference type="Proteomes" id="UP000504602">
    <property type="component" value="Unplaced"/>
</dbReference>
<dbReference type="Pfam" id="PF00618">
    <property type="entry name" value="RasGEF_N"/>
    <property type="match status" value="1"/>
</dbReference>
<dbReference type="Gene3D" id="2.30.29.30">
    <property type="entry name" value="Pleckstrin-homology domain (PH domain)/Phosphotyrosine-binding domain (PTB)"/>
    <property type="match status" value="1"/>
</dbReference>
<dbReference type="InterPro" id="IPR001849">
    <property type="entry name" value="PH_domain"/>
</dbReference>
<evidence type="ECO:0000256" key="5">
    <source>
        <dbReference type="SAM" id="MobiDB-lite"/>
    </source>
</evidence>
<dbReference type="SUPFAM" id="SSF48065">
    <property type="entry name" value="DBL homology domain (DH-domain)"/>
    <property type="match status" value="1"/>
</dbReference>
<keyword evidence="10" id="KW-1185">Reference proteome</keyword>
<dbReference type="GeneID" id="102036258"/>
<accession>A0A8N5HTL6</accession>
<dbReference type="FunFam" id="1.20.870.10:FF:000006">
    <property type="entry name" value="ras-specific guanine nucleotide-releasing factor 1 isoform X1"/>
    <property type="match status" value="1"/>
</dbReference>
<dbReference type="PROSITE" id="PS50096">
    <property type="entry name" value="IQ"/>
    <property type="match status" value="1"/>
</dbReference>
<dbReference type="Pfam" id="PF00169">
    <property type="entry name" value="PH"/>
    <property type="match status" value="1"/>
</dbReference>
<feature type="domain" description="N-terminal Ras-GEF" evidence="9">
    <location>
        <begin position="650"/>
        <end position="765"/>
    </location>
</feature>
<evidence type="ECO:0000256" key="2">
    <source>
        <dbReference type="ARBA" id="ARBA00022737"/>
    </source>
</evidence>
<dbReference type="InterPro" id="IPR019804">
    <property type="entry name" value="Ras_G-nucl-exch_fac_CS"/>
</dbReference>
<dbReference type="PROSITE" id="PS50003">
    <property type="entry name" value="PH_DOMAIN"/>
    <property type="match status" value="2"/>
</dbReference>
<dbReference type="Gene3D" id="1.20.900.10">
    <property type="entry name" value="Dbl homology (DH) domain"/>
    <property type="match status" value="1"/>
</dbReference>
<reference evidence="11" key="1">
    <citation type="submission" date="2025-08" db="UniProtKB">
        <authorList>
            <consortium name="RefSeq"/>
        </authorList>
    </citation>
    <scope>IDENTIFICATION</scope>
</reference>
<evidence type="ECO:0000259" key="9">
    <source>
        <dbReference type="PROSITE" id="PS50212"/>
    </source>
</evidence>
<dbReference type="InterPro" id="IPR035899">
    <property type="entry name" value="DBL_dom_sf"/>
</dbReference>
<evidence type="ECO:0000256" key="3">
    <source>
        <dbReference type="PROSITE-ProRule" id="PRU00168"/>
    </source>
</evidence>
<feature type="compositionally biased region" description="Basic and acidic residues" evidence="5">
    <location>
        <begin position="849"/>
        <end position="863"/>
    </location>
</feature>
<dbReference type="Gene3D" id="1.10.840.10">
    <property type="entry name" value="Ras guanine-nucleotide exchange factors catalytic domain"/>
    <property type="match status" value="1"/>
</dbReference>
<feature type="coiled-coil region" evidence="4">
    <location>
        <begin position="178"/>
        <end position="205"/>
    </location>
</feature>
<dbReference type="Gene3D" id="1.20.870.10">
    <property type="entry name" value="Son of sevenless (SoS) protein Chain: S domain 1"/>
    <property type="match status" value="2"/>
</dbReference>
<feature type="region of interest" description="Disordered" evidence="5">
    <location>
        <begin position="727"/>
        <end position="756"/>
    </location>
</feature>
<evidence type="ECO:0000259" key="7">
    <source>
        <dbReference type="PROSITE" id="PS50009"/>
    </source>
</evidence>
<feature type="region of interest" description="Disordered" evidence="5">
    <location>
        <begin position="816"/>
        <end position="880"/>
    </location>
</feature>
<dbReference type="PANTHER" id="PTHR23113">
    <property type="entry name" value="GUANINE NUCLEOTIDE EXCHANGE FACTOR"/>
    <property type="match status" value="1"/>
</dbReference>
<organism evidence="10 11">
    <name type="scientific">Geospiza fortis</name>
    <name type="common">Medium ground-finch</name>
    <dbReference type="NCBI Taxonomy" id="48883"/>
    <lineage>
        <taxon>Eukaryota</taxon>
        <taxon>Metazoa</taxon>
        <taxon>Chordata</taxon>
        <taxon>Craniata</taxon>
        <taxon>Vertebrata</taxon>
        <taxon>Euteleostomi</taxon>
        <taxon>Archelosauria</taxon>
        <taxon>Archosauria</taxon>
        <taxon>Dinosauria</taxon>
        <taxon>Saurischia</taxon>
        <taxon>Theropoda</taxon>
        <taxon>Coelurosauria</taxon>
        <taxon>Aves</taxon>
        <taxon>Neognathae</taxon>
        <taxon>Neoaves</taxon>
        <taxon>Telluraves</taxon>
        <taxon>Australaves</taxon>
        <taxon>Passeriformes</taxon>
        <taxon>Thraupidae</taxon>
        <taxon>Geospiza</taxon>
    </lineage>
</organism>
<gene>
    <name evidence="11" type="primary">RASGRF1</name>
</gene>
<dbReference type="PROSITE" id="PS00720">
    <property type="entry name" value="RASGEF"/>
    <property type="match status" value="1"/>
</dbReference>
<dbReference type="PROSITE" id="PS50010">
    <property type="entry name" value="DH_2"/>
    <property type="match status" value="1"/>
</dbReference>
<dbReference type="GO" id="GO:0005886">
    <property type="term" value="C:plasma membrane"/>
    <property type="evidence" value="ECO:0007669"/>
    <property type="project" value="TreeGrafter"/>
</dbReference>
<dbReference type="CDD" id="cd00155">
    <property type="entry name" value="RasGEF"/>
    <property type="match status" value="1"/>
</dbReference>
<dbReference type="Pfam" id="PF00617">
    <property type="entry name" value="RasGEF"/>
    <property type="match status" value="1"/>
</dbReference>
<dbReference type="SUPFAM" id="SSF48366">
    <property type="entry name" value="Ras GEF"/>
    <property type="match status" value="1"/>
</dbReference>
<proteinExistence type="predicted"/>
<dbReference type="PROSITE" id="PS50009">
    <property type="entry name" value="RASGEF_CAT"/>
    <property type="match status" value="1"/>
</dbReference>
<dbReference type="FunFam" id="1.20.900.10:FF:000005">
    <property type="entry name" value="Ras-specific guanine nucleotide-releasing factor 1 isoform 2"/>
    <property type="match status" value="1"/>
</dbReference>
<dbReference type="FunFam" id="1.20.870.10:FF:000004">
    <property type="entry name" value="Ras-specific guanine nucleotide-releasing factor 1 isoform 2"/>
    <property type="match status" value="1"/>
</dbReference>
<dbReference type="SMART" id="SM00147">
    <property type="entry name" value="RasGEF"/>
    <property type="match status" value="1"/>
</dbReference>
<evidence type="ECO:0000256" key="4">
    <source>
        <dbReference type="SAM" id="Coils"/>
    </source>
</evidence>
<dbReference type="InterPro" id="IPR000651">
    <property type="entry name" value="Ras-like_Gua-exchang_fac_N"/>
</dbReference>
<dbReference type="PROSITE" id="PS00741">
    <property type="entry name" value="DH_1"/>
    <property type="match status" value="1"/>
</dbReference>
<feature type="domain" description="Ras-GEF" evidence="7">
    <location>
        <begin position="1052"/>
        <end position="1279"/>
    </location>
</feature>
<dbReference type="GO" id="GO:0007265">
    <property type="term" value="P:Ras protein signal transduction"/>
    <property type="evidence" value="ECO:0007669"/>
    <property type="project" value="TreeGrafter"/>
</dbReference>
<protein>
    <submittedName>
        <fullName evidence="11">Ras-specific guanine nucleotide-releasing factor 1</fullName>
    </submittedName>
</protein>
<feature type="domain" description="DH" evidence="8">
    <location>
        <begin position="259"/>
        <end position="445"/>
    </location>
</feature>
<dbReference type="SMART" id="SM00229">
    <property type="entry name" value="RasGEFN"/>
    <property type="match status" value="2"/>
</dbReference>
<name>A0A8N5HTL6_GEOFO</name>
<keyword evidence="1 3" id="KW-0344">Guanine-nucleotide releasing factor</keyword>
<dbReference type="InterPro" id="IPR023578">
    <property type="entry name" value="Ras_GEF_dom_sf"/>
</dbReference>
<evidence type="ECO:0000313" key="10">
    <source>
        <dbReference type="Proteomes" id="UP000504602"/>
    </source>
</evidence>
<dbReference type="OrthoDB" id="10254377at2759"/>
<dbReference type="InterPro" id="IPR001895">
    <property type="entry name" value="RASGEF_cat_dom"/>
</dbReference>
<dbReference type="PROSITE" id="PS50212">
    <property type="entry name" value="RASGEF_NTER"/>
    <property type="match status" value="1"/>
</dbReference>
<dbReference type="CDD" id="cd00160">
    <property type="entry name" value="RhoGEF"/>
    <property type="match status" value="1"/>
</dbReference>
<dbReference type="InterPro" id="IPR001331">
    <property type="entry name" value="GDS_CDC24_CS"/>
</dbReference>
<dbReference type="Pfam" id="PF00621">
    <property type="entry name" value="RhoGEF"/>
    <property type="match status" value="1"/>
</dbReference>
<evidence type="ECO:0000313" key="11">
    <source>
        <dbReference type="RefSeq" id="XP_030915532.1"/>
    </source>
</evidence>
<dbReference type="PANTHER" id="PTHR23113:SF193">
    <property type="entry name" value="RAS-SPECIFIC GUANINE NUCLEOTIDE-RELEASING FACTOR 1"/>
    <property type="match status" value="1"/>
</dbReference>
<dbReference type="GO" id="GO:0005085">
    <property type="term" value="F:guanyl-nucleotide exchange factor activity"/>
    <property type="evidence" value="ECO:0007669"/>
    <property type="project" value="UniProtKB-KW"/>
</dbReference>
<dbReference type="InterPro" id="IPR036964">
    <property type="entry name" value="RASGEF_cat_dom_sf"/>
</dbReference>
<evidence type="ECO:0000259" key="6">
    <source>
        <dbReference type="PROSITE" id="PS50003"/>
    </source>
</evidence>